<evidence type="ECO:0000256" key="1">
    <source>
        <dbReference type="ARBA" id="ARBA00010641"/>
    </source>
</evidence>
<dbReference type="EMBL" id="MBTF01000016">
    <property type="protein sequence ID" value="OOQ59092.1"/>
    <property type="molecule type" value="Genomic_DNA"/>
</dbReference>
<evidence type="ECO:0000256" key="2">
    <source>
        <dbReference type="ARBA" id="ARBA00023015"/>
    </source>
</evidence>
<dbReference type="InterPro" id="IPR013324">
    <property type="entry name" value="RNA_pol_sigma_r3/r4-like"/>
</dbReference>
<dbReference type="PANTHER" id="PTHR43133:SF8">
    <property type="entry name" value="RNA POLYMERASE SIGMA FACTOR HI_1459-RELATED"/>
    <property type="match status" value="1"/>
</dbReference>
<keyword evidence="3" id="KW-0731">Sigma factor</keyword>
<keyword evidence="9" id="KW-1185">Reference proteome</keyword>
<protein>
    <submittedName>
        <fullName evidence="8">RNA polymerase subunit sigma-70</fullName>
    </submittedName>
</protein>
<evidence type="ECO:0000256" key="3">
    <source>
        <dbReference type="ARBA" id="ARBA00023082"/>
    </source>
</evidence>
<evidence type="ECO:0000256" key="4">
    <source>
        <dbReference type="ARBA" id="ARBA00023125"/>
    </source>
</evidence>
<keyword evidence="2" id="KW-0805">Transcription regulation</keyword>
<organism evidence="8 9">
    <name type="scientific">Mucilaginibacter pedocola</name>
    <dbReference type="NCBI Taxonomy" id="1792845"/>
    <lineage>
        <taxon>Bacteria</taxon>
        <taxon>Pseudomonadati</taxon>
        <taxon>Bacteroidota</taxon>
        <taxon>Sphingobacteriia</taxon>
        <taxon>Sphingobacteriales</taxon>
        <taxon>Sphingobacteriaceae</taxon>
        <taxon>Mucilaginibacter</taxon>
    </lineage>
</organism>
<dbReference type="InterPro" id="IPR036388">
    <property type="entry name" value="WH-like_DNA-bd_sf"/>
</dbReference>
<comment type="caution">
    <text evidence="8">The sequence shown here is derived from an EMBL/GenBank/DDBJ whole genome shotgun (WGS) entry which is preliminary data.</text>
</comment>
<dbReference type="Gene3D" id="1.10.10.10">
    <property type="entry name" value="Winged helix-like DNA-binding domain superfamily/Winged helix DNA-binding domain"/>
    <property type="match status" value="1"/>
</dbReference>
<dbReference type="InterPro" id="IPR013325">
    <property type="entry name" value="RNA_pol_sigma_r2"/>
</dbReference>
<feature type="domain" description="RNA polymerase sigma factor 70 region 4 type 2" evidence="7">
    <location>
        <begin position="130"/>
        <end position="182"/>
    </location>
</feature>
<dbReference type="InterPro" id="IPR007627">
    <property type="entry name" value="RNA_pol_sigma70_r2"/>
</dbReference>
<dbReference type="GO" id="GO:0003677">
    <property type="term" value="F:DNA binding"/>
    <property type="evidence" value="ECO:0007669"/>
    <property type="project" value="UniProtKB-KW"/>
</dbReference>
<gene>
    <name evidence="8" type="ORF">BC343_29145</name>
</gene>
<keyword evidence="5" id="KW-0804">Transcription</keyword>
<comment type="similarity">
    <text evidence="1">Belongs to the sigma-70 factor family. ECF subfamily.</text>
</comment>
<dbReference type="PANTHER" id="PTHR43133">
    <property type="entry name" value="RNA POLYMERASE ECF-TYPE SIGMA FACTO"/>
    <property type="match status" value="1"/>
</dbReference>
<evidence type="ECO:0000313" key="9">
    <source>
        <dbReference type="Proteomes" id="UP000189739"/>
    </source>
</evidence>
<keyword evidence="4" id="KW-0238">DNA-binding</keyword>
<dbReference type="RefSeq" id="WP_078348888.1">
    <property type="nucleotide sequence ID" value="NZ_MBTF01000016.1"/>
</dbReference>
<evidence type="ECO:0000259" key="6">
    <source>
        <dbReference type="Pfam" id="PF04542"/>
    </source>
</evidence>
<reference evidence="8 9" key="1">
    <citation type="submission" date="2016-07" db="EMBL/GenBank/DDBJ databases">
        <title>Genomic analysis of zinc-resistant bacterium Mucilaginibacter pedocola TBZ30.</title>
        <authorList>
            <person name="Huang J."/>
            <person name="Tang J."/>
        </authorList>
    </citation>
    <scope>NUCLEOTIDE SEQUENCE [LARGE SCALE GENOMIC DNA]</scope>
    <source>
        <strain evidence="8 9">TBZ30</strain>
    </source>
</reference>
<dbReference type="SUPFAM" id="SSF88659">
    <property type="entry name" value="Sigma3 and sigma4 domains of RNA polymerase sigma factors"/>
    <property type="match status" value="1"/>
</dbReference>
<dbReference type="Proteomes" id="UP000189739">
    <property type="component" value="Unassembled WGS sequence"/>
</dbReference>
<dbReference type="AlphaFoldDB" id="A0A1S9PDQ7"/>
<sequence>MNFFRKPVRPDDTADEELVSSYRLNADIGVLGKLYERHMPLVYGLCLKYLKDEEPARDAVMAIFEELVVKLKQHEVKQFRSWLYVLARNHCLMQLRADKKLPTIGIDDFMEFTPVLHPDENEGDKEEALQALARCMDKLTAPQKQSVNLFYIEEKCYKEIAEQTGYTLNEVKSYIQNGKRNLKLCLEKRRG</sequence>
<accession>A0A1S9PDQ7</accession>
<name>A0A1S9PDQ7_9SPHI</name>
<dbReference type="STRING" id="1792845.BC343_29145"/>
<evidence type="ECO:0000256" key="5">
    <source>
        <dbReference type="ARBA" id="ARBA00023163"/>
    </source>
</evidence>
<dbReference type="InterPro" id="IPR013249">
    <property type="entry name" value="RNA_pol_sigma70_r4_t2"/>
</dbReference>
<dbReference type="Gene3D" id="1.10.1740.10">
    <property type="match status" value="1"/>
</dbReference>
<dbReference type="NCBIfam" id="TIGR02937">
    <property type="entry name" value="sigma70-ECF"/>
    <property type="match status" value="1"/>
</dbReference>
<evidence type="ECO:0000259" key="7">
    <source>
        <dbReference type="Pfam" id="PF08281"/>
    </source>
</evidence>
<dbReference type="SUPFAM" id="SSF88946">
    <property type="entry name" value="Sigma2 domain of RNA polymerase sigma factors"/>
    <property type="match status" value="1"/>
</dbReference>
<dbReference type="GO" id="GO:0016987">
    <property type="term" value="F:sigma factor activity"/>
    <property type="evidence" value="ECO:0007669"/>
    <property type="project" value="UniProtKB-KW"/>
</dbReference>
<evidence type="ECO:0000313" key="8">
    <source>
        <dbReference type="EMBL" id="OOQ59092.1"/>
    </source>
</evidence>
<dbReference type="InterPro" id="IPR039425">
    <property type="entry name" value="RNA_pol_sigma-70-like"/>
</dbReference>
<feature type="domain" description="RNA polymerase sigma-70 region 2" evidence="6">
    <location>
        <begin position="34"/>
        <end position="99"/>
    </location>
</feature>
<proteinExistence type="inferred from homology"/>
<dbReference type="Pfam" id="PF04542">
    <property type="entry name" value="Sigma70_r2"/>
    <property type="match status" value="1"/>
</dbReference>
<dbReference type="Pfam" id="PF08281">
    <property type="entry name" value="Sigma70_r4_2"/>
    <property type="match status" value="1"/>
</dbReference>
<dbReference type="GO" id="GO:0006352">
    <property type="term" value="P:DNA-templated transcription initiation"/>
    <property type="evidence" value="ECO:0007669"/>
    <property type="project" value="InterPro"/>
</dbReference>
<dbReference type="InterPro" id="IPR014284">
    <property type="entry name" value="RNA_pol_sigma-70_dom"/>
</dbReference>
<dbReference type="OrthoDB" id="1116873at2"/>